<evidence type="ECO:0000256" key="1">
    <source>
        <dbReference type="ARBA" id="ARBA00001974"/>
    </source>
</evidence>
<evidence type="ECO:0000256" key="7">
    <source>
        <dbReference type="ARBA" id="ARBA00039751"/>
    </source>
</evidence>
<dbReference type="SUPFAM" id="SSF51971">
    <property type="entry name" value="Nucleotide-binding domain"/>
    <property type="match status" value="1"/>
</dbReference>
<evidence type="ECO:0000256" key="4">
    <source>
        <dbReference type="ARBA" id="ARBA00022827"/>
    </source>
</evidence>
<dbReference type="Gene3D" id="3.30.9.10">
    <property type="entry name" value="D-Amino Acid Oxidase, subunit A, domain 2"/>
    <property type="match status" value="1"/>
</dbReference>
<keyword evidence="4 9" id="KW-0274">FAD</keyword>
<evidence type="ECO:0000313" key="12">
    <source>
        <dbReference type="Proteomes" id="UP000320876"/>
    </source>
</evidence>
<dbReference type="EC" id="1.4.3.3" evidence="6"/>
<comment type="caution">
    <text evidence="11">The sequence shown here is derived from an EMBL/GenBank/DDBJ whole genome shotgun (WGS) entry which is preliminary data.</text>
</comment>
<comment type="cofactor">
    <cofactor evidence="1 9">
        <name>FAD</name>
        <dbReference type="ChEBI" id="CHEBI:57692"/>
    </cofactor>
</comment>
<dbReference type="SUPFAM" id="SSF54373">
    <property type="entry name" value="FAD-linked reductases, C-terminal domain"/>
    <property type="match status" value="1"/>
</dbReference>
<dbReference type="Pfam" id="PF01266">
    <property type="entry name" value="DAO"/>
    <property type="match status" value="1"/>
</dbReference>
<dbReference type="EMBL" id="VFML01000001">
    <property type="protein sequence ID" value="TQJ01009.1"/>
    <property type="molecule type" value="Genomic_DNA"/>
</dbReference>
<feature type="binding site" evidence="9">
    <location>
        <position position="262"/>
    </location>
    <ligand>
        <name>D-dopa</name>
        <dbReference type="ChEBI" id="CHEBI:149689"/>
    </ligand>
</feature>
<dbReference type="Proteomes" id="UP000320876">
    <property type="component" value="Unassembled WGS sequence"/>
</dbReference>
<dbReference type="OrthoDB" id="246701at2"/>
<organism evidence="11 12">
    <name type="scientific">Amycolatopsis cihanbeyliensis</name>
    <dbReference type="NCBI Taxonomy" id="1128664"/>
    <lineage>
        <taxon>Bacteria</taxon>
        <taxon>Bacillati</taxon>
        <taxon>Actinomycetota</taxon>
        <taxon>Actinomycetes</taxon>
        <taxon>Pseudonocardiales</taxon>
        <taxon>Pseudonocardiaceae</taxon>
        <taxon>Amycolatopsis</taxon>
    </lineage>
</organism>
<feature type="binding site" evidence="9">
    <location>
        <position position="284"/>
    </location>
    <ligand>
        <name>D-dopa</name>
        <dbReference type="ChEBI" id="CHEBI:149689"/>
    </ligand>
</feature>
<comment type="similarity">
    <text evidence="2">Belongs to the DAMOX/DASOX family.</text>
</comment>
<keyword evidence="5" id="KW-0560">Oxidoreductase</keyword>
<dbReference type="GO" id="GO:0071949">
    <property type="term" value="F:FAD binding"/>
    <property type="evidence" value="ECO:0007669"/>
    <property type="project" value="InterPro"/>
</dbReference>
<dbReference type="InterPro" id="IPR006076">
    <property type="entry name" value="FAD-dep_OxRdtase"/>
</dbReference>
<accession>A0A542DD58</accession>
<dbReference type="PROSITE" id="PS51257">
    <property type="entry name" value="PROKAR_LIPOPROTEIN"/>
    <property type="match status" value="1"/>
</dbReference>
<evidence type="ECO:0000313" key="11">
    <source>
        <dbReference type="EMBL" id="TQJ01009.1"/>
    </source>
</evidence>
<dbReference type="GO" id="GO:0005737">
    <property type="term" value="C:cytoplasm"/>
    <property type="evidence" value="ECO:0007669"/>
    <property type="project" value="TreeGrafter"/>
</dbReference>
<comment type="catalytic activity">
    <reaction evidence="8">
        <text>a D-alpha-amino acid + O2 + H2O = a 2-oxocarboxylate + H2O2 + NH4(+)</text>
        <dbReference type="Rhea" id="RHEA:21816"/>
        <dbReference type="ChEBI" id="CHEBI:15377"/>
        <dbReference type="ChEBI" id="CHEBI:15379"/>
        <dbReference type="ChEBI" id="CHEBI:16240"/>
        <dbReference type="ChEBI" id="CHEBI:28938"/>
        <dbReference type="ChEBI" id="CHEBI:35179"/>
        <dbReference type="ChEBI" id="CHEBI:59871"/>
        <dbReference type="EC" id="1.4.3.3"/>
    </reaction>
    <physiologicalReaction direction="left-to-right" evidence="8">
        <dbReference type="Rhea" id="RHEA:21817"/>
    </physiologicalReaction>
</comment>
<evidence type="ECO:0000256" key="2">
    <source>
        <dbReference type="ARBA" id="ARBA00006730"/>
    </source>
</evidence>
<keyword evidence="3" id="KW-0285">Flavoprotein</keyword>
<name>A0A542DD58_AMYCI</name>
<dbReference type="AlphaFoldDB" id="A0A542DD58"/>
<feature type="domain" description="FAD dependent oxidoreductase" evidence="10">
    <location>
        <begin position="2"/>
        <end position="300"/>
    </location>
</feature>
<proteinExistence type="inferred from homology"/>
<gene>
    <name evidence="11" type="ORF">FB471_0671</name>
</gene>
<sequence length="304" mass="32165">MRVTVVGGGIIGLSCAVRLARPGWEVTVITAHPLADTASMAAGGLIYPRFAEPADRCAGWTAASVAEFRRLAGQQGTGVRLLPGRLLRREDRPVPEWADAVGGISRHTGLDGPWLDALAFAPPLVDTMVYLEWLAGVAAEAGVRTVYRELTGLDQARPGADLVVNAAGLGARELAPDPAVYPARGQVVHVRDPGLAEWVVDEDGFSYVLPHGGHVVCGGTEEVGSAALEPDEHTTADILRRCRALEPALEGVEVLRTRVGLRPARPEVRLERADEVIHCYGHGGMGITLSWGCADEVAALATES</sequence>
<dbReference type="InterPro" id="IPR023209">
    <property type="entry name" value="DAO"/>
</dbReference>
<protein>
    <recommendedName>
        <fullName evidence="7">D-amino-acid oxidase</fullName>
        <ecNumber evidence="6">1.4.3.3</ecNumber>
    </recommendedName>
</protein>
<keyword evidence="12" id="KW-1185">Reference proteome</keyword>
<dbReference type="Gene3D" id="3.40.50.720">
    <property type="entry name" value="NAD(P)-binding Rossmann-like Domain"/>
    <property type="match status" value="1"/>
</dbReference>
<reference evidence="11 12" key="1">
    <citation type="submission" date="2019-06" db="EMBL/GenBank/DDBJ databases">
        <title>Sequencing the genomes of 1000 actinobacteria strains.</title>
        <authorList>
            <person name="Klenk H.-P."/>
        </authorList>
    </citation>
    <scope>NUCLEOTIDE SEQUENCE [LARGE SCALE GENOMIC DNA]</scope>
    <source>
        <strain evidence="11 12">DSM 45679</strain>
    </source>
</reference>
<evidence type="ECO:0000259" key="10">
    <source>
        <dbReference type="Pfam" id="PF01266"/>
    </source>
</evidence>
<feature type="binding site" evidence="9">
    <location>
        <position position="207"/>
    </location>
    <ligand>
        <name>D-dopa</name>
        <dbReference type="ChEBI" id="CHEBI:149689"/>
    </ligand>
</feature>
<dbReference type="PANTHER" id="PTHR11530:SF11">
    <property type="entry name" value="D-ASPARTATE OXIDASE"/>
    <property type="match status" value="1"/>
</dbReference>
<dbReference type="PIRSF" id="PIRSF000189">
    <property type="entry name" value="D-aa_oxidase"/>
    <property type="match status" value="1"/>
</dbReference>
<dbReference type="RefSeq" id="WP_141995871.1">
    <property type="nucleotide sequence ID" value="NZ_VFML01000001.1"/>
</dbReference>
<evidence type="ECO:0000256" key="8">
    <source>
        <dbReference type="ARBA" id="ARBA00049547"/>
    </source>
</evidence>
<dbReference type="GO" id="GO:0019478">
    <property type="term" value="P:D-amino acid catabolic process"/>
    <property type="evidence" value="ECO:0007669"/>
    <property type="project" value="TreeGrafter"/>
</dbReference>
<dbReference type="GO" id="GO:0003884">
    <property type="term" value="F:D-amino-acid oxidase activity"/>
    <property type="evidence" value="ECO:0007669"/>
    <property type="project" value="UniProtKB-EC"/>
</dbReference>
<evidence type="ECO:0000256" key="5">
    <source>
        <dbReference type="ARBA" id="ARBA00023002"/>
    </source>
</evidence>
<feature type="binding site" evidence="9">
    <location>
        <begin position="283"/>
        <end position="288"/>
    </location>
    <ligand>
        <name>FAD</name>
        <dbReference type="ChEBI" id="CHEBI:57692"/>
    </ligand>
</feature>
<evidence type="ECO:0000256" key="3">
    <source>
        <dbReference type="ARBA" id="ARBA00022630"/>
    </source>
</evidence>
<evidence type="ECO:0000256" key="9">
    <source>
        <dbReference type="PIRSR" id="PIRSR000189-1"/>
    </source>
</evidence>
<evidence type="ECO:0000256" key="6">
    <source>
        <dbReference type="ARBA" id="ARBA00039101"/>
    </source>
</evidence>
<dbReference type="PANTHER" id="PTHR11530">
    <property type="entry name" value="D-AMINO ACID OXIDASE"/>
    <property type="match status" value="1"/>
</dbReference>